<comment type="function">
    <text evidence="2 3">Might take part in the signal recognition particle (SRP) pathway. This is inferred from the conservation of its genetic proximity to ftsY/ffh. May be a regulatory protein.</text>
</comment>
<dbReference type="InterPro" id="IPR054831">
    <property type="entry name" value="UPF0122_fam_protein"/>
</dbReference>
<organism evidence="4 5">
    <name type="scientific">Paenibacillus cisolokensis</name>
    <dbReference type="NCBI Taxonomy" id="1658519"/>
    <lineage>
        <taxon>Bacteria</taxon>
        <taxon>Bacillati</taxon>
        <taxon>Bacillota</taxon>
        <taxon>Bacilli</taxon>
        <taxon>Bacillales</taxon>
        <taxon>Paenibacillaceae</taxon>
        <taxon>Paenibacillus</taxon>
    </lineage>
</organism>
<reference evidence="4 5" key="1">
    <citation type="submission" date="2021-04" db="EMBL/GenBank/DDBJ databases">
        <title>Draft genome sequence of Paenibacillus cisolokensis, LC2-13A.</title>
        <authorList>
            <person name="Uke A."/>
            <person name="Chhe C."/>
            <person name="Baramee S."/>
            <person name="Kosugi A."/>
        </authorList>
    </citation>
    <scope>NUCLEOTIDE SEQUENCE [LARGE SCALE GENOMIC DNA]</scope>
    <source>
        <strain evidence="4 5">LC2-13A</strain>
    </source>
</reference>
<dbReference type="EMBL" id="BOVJ01000117">
    <property type="protein sequence ID" value="GIQ65032.1"/>
    <property type="molecule type" value="Genomic_DNA"/>
</dbReference>
<comment type="similarity">
    <text evidence="1 3">Belongs to the UPF0122 family.</text>
</comment>
<gene>
    <name evidence="4" type="primary">ylxM</name>
    <name evidence="4" type="ORF">PACILC2_36000</name>
</gene>
<dbReference type="PANTHER" id="PTHR40083">
    <property type="entry name" value="UPF0122 PROTEIN CBO2450/CLC_2298"/>
    <property type="match status" value="1"/>
</dbReference>
<dbReference type="InterPro" id="IPR007394">
    <property type="entry name" value="UPF0122"/>
</dbReference>
<comment type="caution">
    <text evidence="4">The sequence shown here is derived from an EMBL/GenBank/DDBJ whole genome shotgun (WGS) entry which is preliminary data.</text>
</comment>
<dbReference type="Gene3D" id="1.10.10.10">
    <property type="entry name" value="Winged helix-like DNA-binding domain superfamily/Winged helix DNA-binding domain"/>
    <property type="match status" value="1"/>
</dbReference>
<dbReference type="Proteomes" id="UP000680304">
    <property type="component" value="Unassembled WGS sequence"/>
</dbReference>
<sequence>MTVREPDALAKTNRINMLIDFYEPLLTDKQRTFLKYYFHDDFTLGEIAAESGISRQAVYEHVKRASLMLESYEEKLGLLARHNSLVGWIGKLEETAGLLPENSEARMRLLEIAEGLKQSEQIGKTVVNEHGV</sequence>
<proteinExistence type="inferred from homology"/>
<name>A0ABQ4N9Y3_9BACL</name>
<dbReference type="SUPFAM" id="SSF88659">
    <property type="entry name" value="Sigma3 and sigma4 domains of RNA polymerase sigma factors"/>
    <property type="match status" value="1"/>
</dbReference>
<dbReference type="RefSeq" id="WP_372447149.1">
    <property type="nucleotide sequence ID" value="NZ_BOVJ01000117.1"/>
</dbReference>
<accession>A0ABQ4N9Y3</accession>
<evidence type="ECO:0000256" key="1">
    <source>
        <dbReference type="ARBA" id="ARBA00008720"/>
    </source>
</evidence>
<evidence type="ECO:0000313" key="4">
    <source>
        <dbReference type="EMBL" id="GIQ65032.1"/>
    </source>
</evidence>
<dbReference type="Pfam" id="PF04297">
    <property type="entry name" value="UPF0122"/>
    <property type="match status" value="1"/>
</dbReference>
<dbReference type="NCBIfam" id="NF045758">
    <property type="entry name" value="YlxM"/>
    <property type="match status" value="1"/>
</dbReference>
<dbReference type="HAMAP" id="MF_00245">
    <property type="entry name" value="UPF0122"/>
    <property type="match status" value="1"/>
</dbReference>
<protein>
    <recommendedName>
        <fullName evidence="3">UPF0122 protein PACILC2_36000</fullName>
    </recommendedName>
</protein>
<evidence type="ECO:0000313" key="5">
    <source>
        <dbReference type="Proteomes" id="UP000680304"/>
    </source>
</evidence>
<evidence type="ECO:0000256" key="2">
    <source>
        <dbReference type="ARBA" id="ARBA00024764"/>
    </source>
</evidence>
<dbReference type="PANTHER" id="PTHR40083:SF1">
    <property type="entry name" value="UPF0122 PROTEIN YLXM"/>
    <property type="match status" value="1"/>
</dbReference>
<dbReference type="InterPro" id="IPR013324">
    <property type="entry name" value="RNA_pol_sigma_r3/r4-like"/>
</dbReference>
<dbReference type="InterPro" id="IPR036388">
    <property type="entry name" value="WH-like_DNA-bd_sf"/>
</dbReference>
<evidence type="ECO:0000256" key="3">
    <source>
        <dbReference type="HAMAP-Rule" id="MF_00245"/>
    </source>
</evidence>
<keyword evidence="5" id="KW-1185">Reference proteome</keyword>